<reference evidence="7 8" key="1">
    <citation type="submission" date="2019-01" db="EMBL/GenBank/DDBJ databases">
        <title>A draft genome assembly of the solar-powered sea slug Elysia chlorotica.</title>
        <authorList>
            <person name="Cai H."/>
            <person name="Li Q."/>
            <person name="Fang X."/>
            <person name="Li J."/>
            <person name="Curtis N.E."/>
            <person name="Altenburger A."/>
            <person name="Shibata T."/>
            <person name="Feng M."/>
            <person name="Maeda T."/>
            <person name="Schwartz J.A."/>
            <person name="Shigenobu S."/>
            <person name="Lundholm N."/>
            <person name="Nishiyama T."/>
            <person name="Yang H."/>
            <person name="Hasebe M."/>
            <person name="Li S."/>
            <person name="Pierce S.K."/>
            <person name="Wang J."/>
        </authorList>
    </citation>
    <scope>NUCLEOTIDE SEQUENCE [LARGE SCALE GENOMIC DNA]</scope>
    <source>
        <strain evidence="7">EC2010</strain>
        <tissue evidence="7">Whole organism of an adult</tissue>
    </source>
</reference>
<organism evidence="7 8">
    <name type="scientific">Elysia chlorotica</name>
    <name type="common">Eastern emerald elysia</name>
    <name type="synonym">Sea slug</name>
    <dbReference type="NCBI Taxonomy" id="188477"/>
    <lineage>
        <taxon>Eukaryota</taxon>
        <taxon>Metazoa</taxon>
        <taxon>Spiralia</taxon>
        <taxon>Lophotrochozoa</taxon>
        <taxon>Mollusca</taxon>
        <taxon>Gastropoda</taxon>
        <taxon>Heterobranchia</taxon>
        <taxon>Euthyneura</taxon>
        <taxon>Panpulmonata</taxon>
        <taxon>Sacoglossa</taxon>
        <taxon>Placobranchoidea</taxon>
        <taxon>Plakobranchidae</taxon>
        <taxon>Elysia</taxon>
    </lineage>
</organism>
<evidence type="ECO:0000256" key="4">
    <source>
        <dbReference type="ARBA" id="ARBA00022690"/>
    </source>
</evidence>
<dbReference type="SMART" id="SM00043">
    <property type="entry name" value="CY"/>
    <property type="match status" value="1"/>
</dbReference>
<comment type="caution">
    <text evidence="7">The sequence shown here is derived from an EMBL/GenBank/DDBJ whole genome shotgun (WGS) entry which is preliminary data.</text>
</comment>
<proteinExistence type="inferred from homology"/>
<dbReference type="PRINTS" id="PR00295">
    <property type="entry name" value="STEFINA"/>
</dbReference>
<name>A0A3S0ZYH0_ELYCH</name>
<dbReference type="InterPro" id="IPR000010">
    <property type="entry name" value="Cystatin_dom"/>
</dbReference>
<dbReference type="PANTHER" id="PTHR11414">
    <property type="entry name" value="CYSTATIN FAMILY MEMBER"/>
    <property type="match status" value="1"/>
</dbReference>
<dbReference type="AlphaFoldDB" id="A0A3S0ZYH0"/>
<keyword evidence="5" id="KW-0789">Thiol protease inhibitor</keyword>
<dbReference type="InterPro" id="IPR018073">
    <property type="entry name" value="Prot_inh_cystat_CS"/>
</dbReference>
<dbReference type="SUPFAM" id="SSF54403">
    <property type="entry name" value="Cystatin/monellin"/>
    <property type="match status" value="2"/>
</dbReference>
<evidence type="ECO:0000259" key="6">
    <source>
        <dbReference type="SMART" id="SM00043"/>
    </source>
</evidence>
<dbReference type="InterPro" id="IPR001713">
    <property type="entry name" value="Prot_inh_stefin"/>
</dbReference>
<accession>A0A3S0ZYH0</accession>
<keyword evidence="8" id="KW-1185">Reference proteome</keyword>
<dbReference type="FunFam" id="3.10.450.10:FF:000001">
    <property type="entry name" value="Cystatin-A"/>
    <property type="match status" value="1"/>
</dbReference>
<dbReference type="GO" id="GO:0004869">
    <property type="term" value="F:cysteine-type endopeptidase inhibitor activity"/>
    <property type="evidence" value="ECO:0007669"/>
    <property type="project" value="UniProtKB-KW"/>
</dbReference>
<evidence type="ECO:0000313" key="8">
    <source>
        <dbReference type="Proteomes" id="UP000271974"/>
    </source>
</evidence>
<dbReference type="OrthoDB" id="2429551at2759"/>
<evidence type="ECO:0000256" key="5">
    <source>
        <dbReference type="ARBA" id="ARBA00022704"/>
    </source>
</evidence>
<dbReference type="GO" id="GO:0005829">
    <property type="term" value="C:cytosol"/>
    <property type="evidence" value="ECO:0007669"/>
    <property type="project" value="TreeGrafter"/>
</dbReference>
<dbReference type="CDD" id="cd00042">
    <property type="entry name" value="CY"/>
    <property type="match status" value="1"/>
</dbReference>
<keyword evidence="4" id="KW-0646">Protease inhibitor</keyword>
<dbReference type="Pfam" id="PF00031">
    <property type="entry name" value="Cystatin"/>
    <property type="match status" value="2"/>
</dbReference>
<comment type="similarity">
    <text evidence="2">Belongs to the cystatin family.</text>
</comment>
<dbReference type="PROSITE" id="PS00287">
    <property type="entry name" value="CYSTATIN"/>
    <property type="match status" value="1"/>
</dbReference>
<comment type="subcellular location">
    <subcellularLocation>
        <location evidence="1">Cytoplasm</location>
    </subcellularLocation>
</comment>
<evidence type="ECO:0000256" key="3">
    <source>
        <dbReference type="ARBA" id="ARBA00022490"/>
    </source>
</evidence>
<dbReference type="InterPro" id="IPR046350">
    <property type="entry name" value="Cystatin_sf"/>
</dbReference>
<feature type="domain" description="Cystatin" evidence="6">
    <location>
        <begin position="63"/>
        <end position="169"/>
    </location>
</feature>
<dbReference type="Gene3D" id="3.10.450.10">
    <property type="match status" value="2"/>
</dbReference>
<evidence type="ECO:0000256" key="1">
    <source>
        <dbReference type="ARBA" id="ARBA00004496"/>
    </source>
</evidence>
<evidence type="ECO:0000313" key="7">
    <source>
        <dbReference type="EMBL" id="RUS86179.1"/>
    </source>
</evidence>
<dbReference type="Proteomes" id="UP000271974">
    <property type="component" value="Unassembled WGS sequence"/>
</dbReference>
<gene>
    <name evidence="7" type="ORF">EGW08_006073</name>
</gene>
<dbReference type="STRING" id="188477.A0A3S0ZYH0"/>
<dbReference type="EMBL" id="RQTK01000148">
    <property type="protein sequence ID" value="RUS86179.1"/>
    <property type="molecule type" value="Genomic_DNA"/>
</dbReference>
<sequence>MRRVWVTPLISATISSSLNASISRDTTTALELFRLRRAFTVTGINVDKCVDLAKTFRSCRAKMMCGAPSASQPADEEVQTLIETVREQSEEKYGKPYEQYKAVEFKSQVVAGTNYFVKVREQSEEKYGKPYEQYKAVEYKSQVVAGTNFFVKIQISDSEFIHVRIFKCLPHENGLPKLVGQQVSKTKEDPVEYF</sequence>
<protein>
    <recommendedName>
        <fullName evidence="6">Cystatin domain-containing protein</fullName>
    </recommendedName>
</protein>
<evidence type="ECO:0000256" key="2">
    <source>
        <dbReference type="ARBA" id="ARBA00009403"/>
    </source>
</evidence>
<keyword evidence="3" id="KW-0963">Cytoplasm</keyword>
<dbReference type="PANTHER" id="PTHR11414:SF20">
    <property type="entry name" value="CYSTATIN-A"/>
    <property type="match status" value="1"/>
</dbReference>